<keyword evidence="2" id="KW-1185">Reference proteome</keyword>
<evidence type="ECO:0000313" key="2">
    <source>
        <dbReference type="Proteomes" id="UP001439008"/>
    </source>
</evidence>
<feature type="non-terminal residue" evidence="1">
    <location>
        <position position="1"/>
    </location>
</feature>
<sequence length="252" mass="30068">FLRRGTRTVPIRQSIPIPTENTLFTKFEQFYEKFKWSLLRFFCQNCYKWKDGRIDKLSLSGNHNETVRTIHRIIFLSLFSKLKEKSDFLFSMKKVNFENSEKWVELHREINVLLSFVVCCFQEIDFAAHCELLFGWRELSDFAVILFSFVLKYKSIQPRTLQIAIICFKHFVEVVSVGEMNRLLFNDEKDKNIPKFLLEQIGNLTIQRSNKMNDQIRLFDFGKFWRDSAIEIDKIESSCNDILKNYEKSLLP</sequence>
<dbReference type="EMBL" id="JBDODL010003488">
    <property type="protein sequence ID" value="MES1922709.1"/>
    <property type="molecule type" value="Genomic_DNA"/>
</dbReference>
<accession>A0ABV2ATA0</accession>
<name>A0ABV2ATA0_9EUKA</name>
<evidence type="ECO:0000313" key="1">
    <source>
        <dbReference type="EMBL" id="MES1922709.1"/>
    </source>
</evidence>
<comment type="caution">
    <text evidence="1">The sequence shown here is derived from an EMBL/GenBank/DDBJ whole genome shotgun (WGS) entry which is preliminary data.</text>
</comment>
<organism evidence="1 2">
    <name type="scientific">Bonamia ostreae</name>
    <dbReference type="NCBI Taxonomy" id="126728"/>
    <lineage>
        <taxon>Eukaryota</taxon>
        <taxon>Sar</taxon>
        <taxon>Rhizaria</taxon>
        <taxon>Endomyxa</taxon>
        <taxon>Ascetosporea</taxon>
        <taxon>Haplosporida</taxon>
        <taxon>Bonamia</taxon>
    </lineage>
</organism>
<protein>
    <submittedName>
        <fullName evidence="1">Uncharacterized protein</fullName>
    </submittedName>
</protein>
<reference evidence="1 2" key="1">
    <citation type="journal article" date="2024" name="BMC Biol.">
        <title>Comparative genomics of Ascetosporea gives new insight into the evolutionary basis for animal parasitism in Rhizaria.</title>
        <authorList>
            <person name="Hiltunen Thoren M."/>
            <person name="Onut-Brannstrom I."/>
            <person name="Alfjorden A."/>
            <person name="Peckova H."/>
            <person name="Swords F."/>
            <person name="Hooper C."/>
            <person name="Holzer A.S."/>
            <person name="Bass D."/>
            <person name="Burki F."/>
        </authorList>
    </citation>
    <scope>NUCLEOTIDE SEQUENCE [LARGE SCALE GENOMIC DNA]</scope>
    <source>
        <strain evidence="1">20-A016</strain>
    </source>
</reference>
<feature type="non-terminal residue" evidence="1">
    <location>
        <position position="252"/>
    </location>
</feature>
<dbReference type="Proteomes" id="UP001439008">
    <property type="component" value="Unassembled WGS sequence"/>
</dbReference>
<gene>
    <name evidence="1" type="ORF">MHBO_004234</name>
</gene>
<proteinExistence type="predicted"/>